<organism evidence="3 4">
    <name type="scientific">Paenibacillus artemisiicola</name>
    <dbReference type="NCBI Taxonomy" id="1172618"/>
    <lineage>
        <taxon>Bacteria</taxon>
        <taxon>Bacillati</taxon>
        <taxon>Bacillota</taxon>
        <taxon>Bacilli</taxon>
        <taxon>Bacillales</taxon>
        <taxon>Paenibacillaceae</taxon>
        <taxon>Paenibacillus</taxon>
    </lineage>
</organism>
<protein>
    <submittedName>
        <fullName evidence="3">DUF4129 domain-containing protein</fullName>
    </submittedName>
</protein>
<dbReference type="Proteomes" id="UP000670947">
    <property type="component" value="Unassembled WGS sequence"/>
</dbReference>
<keyword evidence="4" id="KW-1185">Reference proteome</keyword>
<feature type="transmembrane region" description="Helical" evidence="1">
    <location>
        <begin position="12"/>
        <end position="33"/>
    </location>
</feature>
<feature type="transmembrane region" description="Helical" evidence="1">
    <location>
        <begin position="71"/>
        <end position="104"/>
    </location>
</feature>
<evidence type="ECO:0000313" key="3">
    <source>
        <dbReference type="EMBL" id="MBO7745989.1"/>
    </source>
</evidence>
<comment type="caution">
    <text evidence="3">The sequence shown here is derived from an EMBL/GenBank/DDBJ whole genome shotgun (WGS) entry which is preliminary data.</text>
</comment>
<name>A0ABS3WCE8_9BACL</name>
<keyword evidence="1" id="KW-0812">Transmembrane</keyword>
<dbReference type="EMBL" id="JAGGDJ010000014">
    <property type="protein sequence ID" value="MBO7745989.1"/>
    <property type="molecule type" value="Genomic_DNA"/>
</dbReference>
<feature type="transmembrane region" description="Helical" evidence="1">
    <location>
        <begin position="39"/>
        <end position="59"/>
    </location>
</feature>
<evidence type="ECO:0000259" key="2">
    <source>
        <dbReference type="Pfam" id="PF13559"/>
    </source>
</evidence>
<feature type="domain" description="Protein-glutamine gamma-glutamyltransferase-like C-terminal" evidence="2">
    <location>
        <begin position="358"/>
        <end position="423"/>
    </location>
</feature>
<gene>
    <name evidence="3" type="ORF">I8J29_17410</name>
</gene>
<dbReference type="Pfam" id="PF13559">
    <property type="entry name" value="DUF4129"/>
    <property type="match status" value="1"/>
</dbReference>
<accession>A0ABS3WCE8</accession>
<keyword evidence="1" id="KW-0472">Membrane</keyword>
<feature type="transmembrane region" description="Helical" evidence="1">
    <location>
        <begin position="148"/>
        <end position="165"/>
    </location>
</feature>
<dbReference type="InterPro" id="IPR025403">
    <property type="entry name" value="TgpA-like_C"/>
</dbReference>
<reference evidence="3 4" key="1">
    <citation type="submission" date="2021-03" db="EMBL/GenBank/DDBJ databases">
        <title>Paenibacillus artemisicola MWE-103 whole genome sequence.</title>
        <authorList>
            <person name="Ham Y.J."/>
        </authorList>
    </citation>
    <scope>NUCLEOTIDE SEQUENCE [LARGE SCALE GENOMIC DNA]</scope>
    <source>
        <strain evidence="3 4">MWE-103</strain>
    </source>
</reference>
<evidence type="ECO:0000313" key="4">
    <source>
        <dbReference type="Proteomes" id="UP000670947"/>
    </source>
</evidence>
<evidence type="ECO:0000256" key="1">
    <source>
        <dbReference type="SAM" id="Phobius"/>
    </source>
</evidence>
<keyword evidence="1" id="KW-1133">Transmembrane helix</keyword>
<dbReference type="RefSeq" id="WP_208848807.1">
    <property type="nucleotide sequence ID" value="NZ_JAGGDJ010000014.1"/>
</dbReference>
<feature type="transmembrane region" description="Helical" evidence="1">
    <location>
        <begin position="193"/>
        <end position="211"/>
    </location>
</feature>
<proteinExistence type="predicted"/>
<feature type="transmembrane region" description="Helical" evidence="1">
    <location>
        <begin position="267"/>
        <end position="285"/>
    </location>
</feature>
<sequence length="431" mass="47122">MTNNMRLLGGSLIVAGVLELLLFFPVTLFAYVLAPPGSAGLAAVALLLLAAYAVGYGLNALLKFKRAFPRLLIAAVIGAAAGYALFGIAKGSIVLMLLLACAVYRGSRLPGWPLHARLATQDYIVGVGLYFVGALADGIKETIDGYRGLYLGAGLFTLFAALYLTNRGMVGRETLSGAAKPTVEPSVRRNNRIFVAVAIAVTVLVAASYQLQALLGSAWQSLKQWLAGLFSGGGGDVKPPDEQTAQQSPDMLPPLDKTRTMPAWVDHLMYAIVIAFLLVLLVLLLRRVNRLPGWLGALGRKFMQLFDRDGSVAERGYVDEVERIRKTERGLFKWFGRSKDERLRWKDLADNESRLRYLYRRWVGGAVKRGYEHRANLTPEEIRRALSGDGPADDAAAETLVRHYQEVRYGSGKLTDDQLQAIASRLGQSKP</sequence>